<reference evidence="4 5" key="1">
    <citation type="submission" date="2018-09" db="EMBL/GenBank/DDBJ databases">
        <authorList>
            <person name="Wang F."/>
        </authorList>
    </citation>
    <scope>NUCLEOTIDE SEQUENCE [LARGE SCALE GENOMIC DNA]</scope>
    <source>
        <strain evidence="4 5">PLHSC7-2</strain>
    </source>
</reference>
<evidence type="ECO:0000259" key="3">
    <source>
        <dbReference type="Pfam" id="PF21378"/>
    </source>
</evidence>
<organism evidence="4 5">
    <name type="scientific">Motilimonas pumila</name>
    <dbReference type="NCBI Taxonomy" id="2303987"/>
    <lineage>
        <taxon>Bacteria</taxon>
        <taxon>Pseudomonadati</taxon>
        <taxon>Pseudomonadota</taxon>
        <taxon>Gammaproteobacteria</taxon>
        <taxon>Alteromonadales</taxon>
        <taxon>Alteromonadales genera incertae sedis</taxon>
        <taxon>Motilimonas</taxon>
    </lineage>
</organism>
<dbReference type="EMBL" id="QZCH01000001">
    <property type="protein sequence ID" value="RJG51509.1"/>
    <property type="molecule type" value="Genomic_DNA"/>
</dbReference>
<protein>
    <submittedName>
        <fullName evidence="4">Gfo/Idh/MocA family oxidoreductase</fullName>
    </submittedName>
</protein>
<keyword evidence="5" id="KW-1185">Reference proteome</keyword>
<feature type="domain" description="YceM-like C-terminal" evidence="3">
    <location>
        <begin position="140"/>
        <end position="241"/>
    </location>
</feature>
<dbReference type="Pfam" id="PF21378">
    <property type="entry name" value="YceM-like_C"/>
    <property type="match status" value="1"/>
</dbReference>
<proteinExistence type="predicted"/>
<dbReference type="InterPro" id="IPR051317">
    <property type="entry name" value="Gfo/Idh/MocA_oxidoreduct"/>
</dbReference>
<evidence type="ECO:0000256" key="1">
    <source>
        <dbReference type="ARBA" id="ARBA00022729"/>
    </source>
</evidence>
<evidence type="ECO:0000313" key="4">
    <source>
        <dbReference type="EMBL" id="RJG51509.1"/>
    </source>
</evidence>
<reference evidence="4 5" key="2">
    <citation type="submission" date="2019-01" db="EMBL/GenBank/DDBJ databases">
        <title>Motilimonas pumilus sp. nov., isolated from the gut of sea cucumber (Apostichopus japonicus).</title>
        <authorList>
            <person name="Wang F.-Q."/>
            <person name="Ren L.-H."/>
            <person name="Lin Y.-W."/>
            <person name="Sun G.-H."/>
            <person name="Du Z.-J."/>
            <person name="Zhao J.-X."/>
            <person name="Liu X.-J."/>
            <person name="Liu L.-J."/>
        </authorList>
    </citation>
    <scope>NUCLEOTIDE SEQUENCE [LARGE SCALE GENOMIC DNA]</scope>
    <source>
        <strain evidence="4 5">PLHSC7-2</strain>
    </source>
</reference>
<dbReference type="Proteomes" id="UP000283255">
    <property type="component" value="Unassembled WGS sequence"/>
</dbReference>
<dbReference type="SUPFAM" id="SSF51735">
    <property type="entry name" value="NAD(P)-binding Rossmann-fold domains"/>
    <property type="match status" value="1"/>
</dbReference>
<dbReference type="Gene3D" id="3.30.360.10">
    <property type="entry name" value="Dihydrodipicolinate Reductase, domain 2"/>
    <property type="match status" value="1"/>
</dbReference>
<dbReference type="SUPFAM" id="SSF55347">
    <property type="entry name" value="Glyceraldehyde-3-phosphate dehydrogenase-like, C-terminal domain"/>
    <property type="match status" value="1"/>
</dbReference>
<dbReference type="OrthoDB" id="9781031at2"/>
<dbReference type="GO" id="GO:0000166">
    <property type="term" value="F:nucleotide binding"/>
    <property type="evidence" value="ECO:0007669"/>
    <property type="project" value="InterPro"/>
</dbReference>
<feature type="domain" description="Gfo/Idh/MocA-like oxidoreductase N-terminal" evidence="2">
    <location>
        <begin position="10"/>
        <end position="126"/>
    </location>
</feature>
<evidence type="ECO:0000259" key="2">
    <source>
        <dbReference type="Pfam" id="PF01408"/>
    </source>
</evidence>
<dbReference type="PANTHER" id="PTHR43708">
    <property type="entry name" value="CONSERVED EXPRESSED OXIDOREDUCTASE (EUROFUNG)"/>
    <property type="match status" value="1"/>
</dbReference>
<dbReference type="RefSeq" id="WP_119909033.1">
    <property type="nucleotide sequence ID" value="NZ_QZCH01000001.1"/>
</dbReference>
<accession>A0A418YKM9</accession>
<comment type="caution">
    <text evidence="4">The sequence shown here is derived from an EMBL/GenBank/DDBJ whole genome shotgun (WGS) entry which is preliminary data.</text>
</comment>
<dbReference type="InterPro" id="IPR048477">
    <property type="entry name" value="YceM-like_C"/>
</dbReference>
<dbReference type="AlphaFoldDB" id="A0A418YKM9"/>
<gene>
    <name evidence="4" type="ORF">D1Z90_01905</name>
</gene>
<dbReference type="Gene3D" id="3.40.50.720">
    <property type="entry name" value="NAD(P)-binding Rossmann-like Domain"/>
    <property type="match status" value="1"/>
</dbReference>
<name>A0A418YKM9_9GAMM</name>
<sequence length="310" mass="35366">MPQTNDTQSIVVVGLGDIAQKAWLPLICQHPDISPIFCTRNPDTLSRLAKQYRVSHCYQDYQQALATAPDAVMIHSATSSHFALASQAISLGIATFVDKPLADNFMQCQQLAALAKAHNVPLFTGFNRRYAPLLQPLKAQPLQQLQWQKHRHDLVGNVRDFIFDDFIHVIDSLLHYSHTQSMPDLSISYRMQQDSLAQVQIQWQQGGMQVSGVMNRTAGHTFERVEAFAHNQYWQLDNLRQGFHSQENRLQPIGFDDWQPTLTKRGFNALLADWLNQVKHAQYQPKQLDSMLLSHQVAELLVQHIESHNI</sequence>
<dbReference type="Pfam" id="PF01408">
    <property type="entry name" value="GFO_IDH_MocA"/>
    <property type="match status" value="1"/>
</dbReference>
<keyword evidence="1" id="KW-0732">Signal</keyword>
<dbReference type="InterPro" id="IPR000683">
    <property type="entry name" value="Gfo/Idh/MocA-like_OxRdtase_N"/>
</dbReference>
<dbReference type="PANTHER" id="PTHR43708:SF4">
    <property type="entry name" value="OXIDOREDUCTASE YCEM-RELATED"/>
    <property type="match status" value="1"/>
</dbReference>
<evidence type="ECO:0000313" key="5">
    <source>
        <dbReference type="Proteomes" id="UP000283255"/>
    </source>
</evidence>
<dbReference type="InterPro" id="IPR036291">
    <property type="entry name" value="NAD(P)-bd_dom_sf"/>
</dbReference>